<name>A0AAE2YNX1_9PROT</name>
<dbReference type="GO" id="GO:0051301">
    <property type="term" value="P:cell division"/>
    <property type="evidence" value="ECO:0007669"/>
    <property type="project" value="UniProtKB-KW"/>
</dbReference>
<sequence>MRIHILGICGTFMASLALLARAAGHEVSGVDAQAYPPMSELLAREGIAVEEGYARSLPDPLPDLVIIGNALSRANPLVETVLRQGLPYRSGAEWLAQEILQGRWVLAVAGTHGKSSTSAMLAWILEYARLEPSFLVGAELNNFANSARLTDSPFFVIEADEYDTAFFDKRAKFVHYHPRTLILNNLEYDHADIYPDLAAIETQFHHLLRTVPDNGLILRPAGEEALERVWRRGHWTPDLLFAAASGWHVRSESADASHFSIWDGQQKHGEVQWQSMGEFNAQNALAAILAARHAGVPIASSCAALGEFRGLRRRLELRGTIRGIAVFDDFAHHPTAIAKTIAALRSRVGPEVRILAVLEPRSNTMRLGIHEKTLGPSLAAADAVFLYAPADLGWNPEQAVPMAQVHRELDSLIAAVAQAARAGDQILVMSNGAFGGIHGRLLQAMETAA</sequence>
<dbReference type="PANTHER" id="PTHR43445:SF5">
    <property type="entry name" value="UDP-N-ACETYLMURAMATE--L-ALANYL-GAMMA-D-GLUTAMYL-MESO-2,6-DIAMINOHEPTANDIOATE LIGASE"/>
    <property type="match status" value="1"/>
</dbReference>
<dbReference type="GO" id="GO:0009252">
    <property type="term" value="P:peptidoglycan biosynthetic process"/>
    <property type="evidence" value="ECO:0007669"/>
    <property type="project" value="UniProtKB-KW"/>
</dbReference>
<evidence type="ECO:0000259" key="13">
    <source>
        <dbReference type="Pfam" id="PF08245"/>
    </source>
</evidence>
<keyword evidence="3 9" id="KW-0547">Nucleotide-binding</keyword>
<dbReference type="GO" id="GO:0106418">
    <property type="term" value="F:UDP-N-acetylmuramate-L-alanyl-gamma-D-glutamyl-meso-2,6-diaminoheptanedioate ligase activity"/>
    <property type="evidence" value="ECO:0007669"/>
    <property type="project" value="UniProtKB-EC"/>
</dbReference>
<dbReference type="Pfam" id="PF02875">
    <property type="entry name" value="Mur_ligase_C"/>
    <property type="match status" value="1"/>
</dbReference>
<dbReference type="SUPFAM" id="SSF51984">
    <property type="entry name" value="MurCD N-terminal domain"/>
    <property type="match status" value="1"/>
</dbReference>
<dbReference type="InterPro" id="IPR036565">
    <property type="entry name" value="Mur-like_cat_sf"/>
</dbReference>
<dbReference type="GO" id="GO:0009254">
    <property type="term" value="P:peptidoglycan turnover"/>
    <property type="evidence" value="ECO:0007669"/>
    <property type="project" value="UniProtKB-UniRule"/>
</dbReference>
<feature type="chain" id="PRO_5042018947" description="UDP-N-acetylmuramate--L-alanyl-gamma-D-glutamyl-meso-2,6-diaminoheptandioate ligase" evidence="10">
    <location>
        <begin position="23"/>
        <end position="449"/>
    </location>
</feature>
<comment type="pathway">
    <text evidence="9">Cell wall biogenesis; peptidoglycan recycling.</text>
</comment>
<dbReference type="AlphaFoldDB" id="A0AAE2YNX1"/>
<keyword evidence="9" id="KW-0460">Magnesium</keyword>
<dbReference type="SUPFAM" id="SSF53623">
    <property type="entry name" value="MurD-like peptide ligases, catalytic domain"/>
    <property type="match status" value="1"/>
</dbReference>
<keyword evidence="10" id="KW-0732">Signal</keyword>
<evidence type="ECO:0000259" key="12">
    <source>
        <dbReference type="Pfam" id="PF02875"/>
    </source>
</evidence>
<feature type="signal peptide" evidence="10">
    <location>
        <begin position="1"/>
        <end position="22"/>
    </location>
</feature>
<comment type="catalytic activity">
    <reaction evidence="9">
        <text>UDP-N-acetyl-alpha-D-muramate + L-alanyl-gamma-D-glutamyl-meso-2,6-diaminopimelate + ATP = UDP-N-acetyl-alpha-D-muramoyl-L-alanyl-gamma-D-glutamyl-meso-2,6-diaminopimelate + ADP + phosphate + H(+)</text>
        <dbReference type="Rhea" id="RHEA:29563"/>
        <dbReference type="ChEBI" id="CHEBI:15378"/>
        <dbReference type="ChEBI" id="CHEBI:30616"/>
        <dbReference type="ChEBI" id="CHEBI:43474"/>
        <dbReference type="ChEBI" id="CHEBI:61401"/>
        <dbReference type="ChEBI" id="CHEBI:70757"/>
        <dbReference type="ChEBI" id="CHEBI:83905"/>
        <dbReference type="ChEBI" id="CHEBI:456216"/>
        <dbReference type="EC" id="6.3.2.45"/>
    </reaction>
</comment>
<dbReference type="InterPro" id="IPR004101">
    <property type="entry name" value="Mur_ligase_C"/>
</dbReference>
<dbReference type="PANTHER" id="PTHR43445">
    <property type="entry name" value="UDP-N-ACETYLMURAMATE--L-ALANINE LIGASE-RELATED"/>
    <property type="match status" value="1"/>
</dbReference>
<comment type="similarity">
    <text evidence="9">Belongs to the MurCDEF family. Mpl subfamily.</text>
</comment>
<dbReference type="GO" id="GO:0008360">
    <property type="term" value="P:regulation of cell shape"/>
    <property type="evidence" value="ECO:0007669"/>
    <property type="project" value="UniProtKB-KW"/>
</dbReference>
<keyword evidence="2 9" id="KW-0132">Cell division</keyword>
<evidence type="ECO:0000256" key="3">
    <source>
        <dbReference type="ARBA" id="ARBA00022741"/>
    </source>
</evidence>
<gene>
    <name evidence="9 14" type="primary">mpl</name>
    <name evidence="14" type="ORF">HFQ13_03585</name>
</gene>
<dbReference type="Proteomes" id="UP001197378">
    <property type="component" value="Unassembled WGS sequence"/>
</dbReference>
<dbReference type="InterPro" id="IPR013221">
    <property type="entry name" value="Mur_ligase_cen"/>
</dbReference>
<keyword evidence="5 9" id="KW-0133">Cell shape</keyword>
<proteinExistence type="inferred from homology"/>
<dbReference type="InterPro" id="IPR050061">
    <property type="entry name" value="MurCDEF_pg_biosynth"/>
</dbReference>
<dbReference type="HAMAP" id="MF_02020">
    <property type="entry name" value="Mpl"/>
    <property type="match status" value="1"/>
</dbReference>
<accession>A0AAE2YNX1</accession>
<dbReference type="GO" id="GO:0005524">
    <property type="term" value="F:ATP binding"/>
    <property type="evidence" value="ECO:0007669"/>
    <property type="project" value="UniProtKB-UniRule"/>
</dbReference>
<dbReference type="InterPro" id="IPR005757">
    <property type="entry name" value="Mpl"/>
</dbReference>
<keyword evidence="15" id="KW-1185">Reference proteome</keyword>
<keyword evidence="7 9" id="KW-0131">Cell cycle</keyword>
<protein>
    <recommendedName>
        <fullName evidence="9">UDP-N-acetylmuramate--L-alanyl-gamma-D-glutamyl-meso-2,6-diaminoheptandioate ligase</fullName>
        <ecNumber evidence="9">6.3.2.45</ecNumber>
    </recommendedName>
    <alternativeName>
        <fullName evidence="9">Murein peptide ligase</fullName>
    </alternativeName>
    <alternativeName>
        <fullName evidence="9">UDP-N-acetylmuramate:L-alanyl-gamma-D-glutamyl-meso-diaminopimelate ligase</fullName>
    </alternativeName>
</protein>
<keyword evidence="6 9" id="KW-0573">Peptidoglycan synthesis</keyword>
<keyword evidence="1 9" id="KW-0436">Ligase</keyword>
<keyword evidence="8 9" id="KW-0961">Cell wall biogenesis/degradation</keyword>
<evidence type="ECO:0000256" key="8">
    <source>
        <dbReference type="ARBA" id="ARBA00023316"/>
    </source>
</evidence>
<dbReference type="Pfam" id="PF01225">
    <property type="entry name" value="Mur_ligase"/>
    <property type="match status" value="1"/>
</dbReference>
<evidence type="ECO:0000313" key="15">
    <source>
        <dbReference type="Proteomes" id="UP001197378"/>
    </source>
</evidence>
<dbReference type="InterPro" id="IPR000713">
    <property type="entry name" value="Mur_ligase_N"/>
</dbReference>
<dbReference type="SUPFAM" id="SSF53244">
    <property type="entry name" value="MurD-like peptide ligases, peptide-binding domain"/>
    <property type="match status" value="1"/>
</dbReference>
<evidence type="ECO:0000256" key="10">
    <source>
        <dbReference type="SAM" id="SignalP"/>
    </source>
</evidence>
<dbReference type="GO" id="GO:0071555">
    <property type="term" value="P:cell wall organization"/>
    <property type="evidence" value="ECO:0007669"/>
    <property type="project" value="UniProtKB-KW"/>
</dbReference>
<dbReference type="InterPro" id="IPR036615">
    <property type="entry name" value="Mur_ligase_C_dom_sf"/>
</dbReference>
<evidence type="ECO:0000256" key="6">
    <source>
        <dbReference type="ARBA" id="ARBA00022984"/>
    </source>
</evidence>
<organism evidence="14 15">
    <name type="scientific">Igneacidithiobacillus copahuensis</name>
    <dbReference type="NCBI Taxonomy" id="2724909"/>
    <lineage>
        <taxon>Bacteria</taxon>
        <taxon>Pseudomonadati</taxon>
        <taxon>Pseudomonadota</taxon>
        <taxon>Acidithiobacillia</taxon>
        <taxon>Acidithiobacillales</taxon>
        <taxon>Acidithiobacillaceae</taxon>
        <taxon>Igneacidithiobacillus</taxon>
    </lineage>
</organism>
<evidence type="ECO:0000256" key="5">
    <source>
        <dbReference type="ARBA" id="ARBA00022960"/>
    </source>
</evidence>
<dbReference type="RefSeq" id="WP_215871884.1">
    <property type="nucleotide sequence ID" value="NZ_JAAXYO010000039.1"/>
</dbReference>
<evidence type="ECO:0000256" key="9">
    <source>
        <dbReference type="HAMAP-Rule" id="MF_02020"/>
    </source>
</evidence>
<reference evidence="14" key="1">
    <citation type="journal article" date="2021" name="ISME J.">
        <title>Genomic evolution of the class Acidithiobacillia: deep-branching Proteobacteria living in extreme acidic conditions.</title>
        <authorList>
            <person name="Moya-Beltran A."/>
            <person name="Beard S."/>
            <person name="Rojas-Villalobos C."/>
            <person name="Issotta F."/>
            <person name="Gallardo Y."/>
            <person name="Ulloa R."/>
            <person name="Giaveno A."/>
            <person name="Degli Esposti M."/>
            <person name="Johnson D.B."/>
            <person name="Quatrini R."/>
        </authorList>
    </citation>
    <scope>NUCLEOTIDE SEQUENCE</scope>
    <source>
        <strain evidence="14">VAN18-1</strain>
    </source>
</reference>
<evidence type="ECO:0000256" key="1">
    <source>
        <dbReference type="ARBA" id="ARBA00022598"/>
    </source>
</evidence>
<feature type="domain" description="Mur ligase central" evidence="13">
    <location>
        <begin position="108"/>
        <end position="291"/>
    </location>
</feature>
<keyword evidence="4 9" id="KW-0067">ATP-binding</keyword>
<evidence type="ECO:0000259" key="11">
    <source>
        <dbReference type="Pfam" id="PF01225"/>
    </source>
</evidence>
<dbReference type="EMBL" id="JAAXYO010000039">
    <property type="protein sequence ID" value="MBU2787301.1"/>
    <property type="molecule type" value="Genomic_DNA"/>
</dbReference>
<evidence type="ECO:0000256" key="7">
    <source>
        <dbReference type="ARBA" id="ARBA00023306"/>
    </source>
</evidence>
<evidence type="ECO:0000256" key="4">
    <source>
        <dbReference type="ARBA" id="ARBA00022840"/>
    </source>
</evidence>
<comment type="caution">
    <text evidence="9">Lacks conserved residue(s) required for the propagation of feature annotation.</text>
</comment>
<evidence type="ECO:0000256" key="2">
    <source>
        <dbReference type="ARBA" id="ARBA00022618"/>
    </source>
</evidence>
<feature type="domain" description="Mur ligase C-terminal" evidence="12">
    <location>
        <begin position="313"/>
        <end position="432"/>
    </location>
</feature>
<dbReference type="Gene3D" id="3.40.50.720">
    <property type="entry name" value="NAD(P)-binding Rossmann-like Domain"/>
    <property type="match status" value="1"/>
</dbReference>
<dbReference type="Pfam" id="PF08245">
    <property type="entry name" value="Mur_ligase_M"/>
    <property type="match status" value="1"/>
</dbReference>
<evidence type="ECO:0000313" key="14">
    <source>
        <dbReference type="EMBL" id="MBU2787301.1"/>
    </source>
</evidence>
<dbReference type="EC" id="6.3.2.45" evidence="9"/>
<dbReference type="Gene3D" id="3.90.190.20">
    <property type="entry name" value="Mur ligase, C-terminal domain"/>
    <property type="match status" value="1"/>
</dbReference>
<comment type="cofactor">
    <cofactor evidence="9">
        <name>Mg(2+)</name>
        <dbReference type="ChEBI" id="CHEBI:18420"/>
    </cofactor>
</comment>
<dbReference type="NCBIfam" id="TIGR01081">
    <property type="entry name" value="mpl"/>
    <property type="match status" value="1"/>
</dbReference>
<comment type="caution">
    <text evidence="14">The sequence shown here is derived from an EMBL/GenBank/DDBJ whole genome shotgun (WGS) entry which is preliminary data.</text>
</comment>
<dbReference type="Gene3D" id="3.40.1190.10">
    <property type="entry name" value="Mur-like, catalytic domain"/>
    <property type="match status" value="1"/>
</dbReference>
<feature type="domain" description="Mur ligase N-terminal catalytic" evidence="11">
    <location>
        <begin position="2"/>
        <end position="98"/>
    </location>
</feature>
<comment type="function">
    <text evidence="9">Reutilizes the intact tripeptide L-alanyl-gamma-D-glutamyl-meso-diaminopimelate by linking it to UDP-N-acetylmuramate.</text>
</comment>